<feature type="region of interest" description="Disordered" evidence="6">
    <location>
        <begin position="352"/>
        <end position="423"/>
    </location>
</feature>
<evidence type="ECO:0000313" key="10">
    <source>
        <dbReference type="Proteomes" id="UP000192727"/>
    </source>
</evidence>
<dbReference type="SMART" id="SM00725">
    <property type="entry name" value="NEAT"/>
    <property type="match status" value="2"/>
</dbReference>
<evidence type="ECO:0000256" key="5">
    <source>
        <dbReference type="ARBA" id="ARBA00023088"/>
    </source>
</evidence>
<dbReference type="Pfam" id="PF05031">
    <property type="entry name" value="NEAT"/>
    <property type="match status" value="2"/>
</dbReference>
<dbReference type="PROSITE" id="PS50978">
    <property type="entry name" value="NEAT"/>
    <property type="match status" value="2"/>
</dbReference>
<dbReference type="PANTHER" id="PTHR37824">
    <property type="entry name" value="IRON-REGULATED SURFACE DETERMINANT PROTEIN C"/>
    <property type="match status" value="1"/>
</dbReference>
<keyword evidence="7" id="KW-1133">Transmembrane helix</keyword>
<dbReference type="NCBIfam" id="TIGR03063">
    <property type="entry name" value="srtB_target"/>
    <property type="match status" value="1"/>
</dbReference>
<dbReference type="InterPro" id="IPR050436">
    <property type="entry name" value="IsdA"/>
</dbReference>
<dbReference type="PANTHER" id="PTHR37824:SF1">
    <property type="entry name" value="IRON-REGULATED SURFACE DETERMINANT PROTEIN C"/>
    <property type="match status" value="1"/>
</dbReference>
<dbReference type="Gene3D" id="2.60.40.1850">
    <property type="match status" value="2"/>
</dbReference>
<feature type="transmembrane region" description="Helical" evidence="7">
    <location>
        <begin position="427"/>
        <end position="446"/>
    </location>
</feature>
<dbReference type="Proteomes" id="UP000192727">
    <property type="component" value="Chromosome"/>
</dbReference>
<evidence type="ECO:0000256" key="1">
    <source>
        <dbReference type="ARBA" id="ARBA00004168"/>
    </source>
</evidence>
<evidence type="ECO:0000256" key="2">
    <source>
        <dbReference type="ARBA" id="ARBA00022512"/>
    </source>
</evidence>
<feature type="region of interest" description="Disordered" evidence="6">
    <location>
        <begin position="171"/>
        <end position="220"/>
    </location>
</feature>
<gene>
    <name evidence="9" type="ORF">B7C51_23660</name>
</gene>
<dbReference type="CDD" id="cd06920">
    <property type="entry name" value="NEAT"/>
    <property type="match status" value="2"/>
</dbReference>
<sequence length="452" mass="49465">MNKEGDSSLKTMKKYISGAVVFFFAFFTFLSSSYLQSVQAADSIKDGEYTIDFTVLKDKTEAASMMDTYAEKPAKLIVKNGNAKISHKLAHSSWITQYQVEQNGSLKDTTILESDASEDKRVVEFEVGVGDTAKKINARVKVDIPGMNYHHAYDVHLAFKLDTLKPVQVKAEPAPVPTPEPTPAVTPEPATVPTPKPTPAATPEPAPVPTPKPTPIPAPVPTPVPTPVPAPILQDGTYTIDFTLYKDKTQEVSKMDTYTIKPAALTVNNGKMKISHTLTHSSWITQYEIEQNGSLKETTILSLDGVADTRVVQFDIADITETLNARVKVDIPEMNYHHTYDVQLAFDSDSIESVQGKPDPSRGPESKPEPKEVSASDPDVTLSTDATSNSNTDTLTFDRDSDKQTGASQKSKQPKGNNPKTADTAQIGIYSSILVASLVVLTVKIWRWRTRQ</sequence>
<feature type="compositionally biased region" description="Pro residues" evidence="6">
    <location>
        <begin position="174"/>
        <end position="220"/>
    </location>
</feature>
<dbReference type="AlphaFoldDB" id="A0A1V0UYE2"/>
<dbReference type="InterPro" id="IPR006635">
    <property type="entry name" value="NEAT_dom"/>
</dbReference>
<keyword evidence="4" id="KW-0732">Signal</keyword>
<keyword evidence="3" id="KW-0964">Secreted</keyword>
<feature type="domain" description="NEAT" evidence="8">
    <location>
        <begin position="44"/>
        <end position="167"/>
    </location>
</feature>
<evidence type="ECO:0000256" key="4">
    <source>
        <dbReference type="ARBA" id="ARBA00022729"/>
    </source>
</evidence>
<keyword evidence="7" id="KW-0812">Transmembrane</keyword>
<organism evidence="9 10">
    <name type="scientific">Paenibacillus larvae subsp. pulvifaciens</name>
    <dbReference type="NCBI Taxonomy" id="1477"/>
    <lineage>
        <taxon>Bacteria</taxon>
        <taxon>Bacillati</taxon>
        <taxon>Bacillota</taxon>
        <taxon>Bacilli</taxon>
        <taxon>Bacillales</taxon>
        <taxon>Paenibacillaceae</taxon>
        <taxon>Paenibacillus</taxon>
    </lineage>
</organism>
<evidence type="ECO:0000256" key="6">
    <source>
        <dbReference type="SAM" id="MobiDB-lite"/>
    </source>
</evidence>
<reference evidence="9 10" key="1">
    <citation type="submission" date="2017-03" db="EMBL/GenBank/DDBJ databases">
        <title>Paenibacillus larvae genome sequencing.</title>
        <authorList>
            <person name="Dingman D.W."/>
        </authorList>
    </citation>
    <scope>NUCLEOTIDE SEQUENCE [LARGE SCALE GENOMIC DNA]</scope>
    <source>
        <strain evidence="9 10">SAG 10367</strain>
    </source>
</reference>
<dbReference type="InterPro" id="IPR037250">
    <property type="entry name" value="NEAT_dom_sf"/>
</dbReference>
<dbReference type="SUPFAM" id="SSF158911">
    <property type="entry name" value="NEAT domain-like"/>
    <property type="match status" value="2"/>
</dbReference>
<protein>
    <recommendedName>
        <fullName evidence="8">NEAT domain-containing protein</fullName>
    </recommendedName>
</protein>
<accession>A0A1V0UYE2</accession>
<evidence type="ECO:0000256" key="3">
    <source>
        <dbReference type="ARBA" id="ARBA00022525"/>
    </source>
</evidence>
<dbReference type="EMBL" id="CP020557">
    <property type="protein sequence ID" value="ARF70196.1"/>
    <property type="molecule type" value="Genomic_DNA"/>
</dbReference>
<feature type="compositionally biased region" description="Basic and acidic residues" evidence="6">
    <location>
        <begin position="359"/>
        <end position="374"/>
    </location>
</feature>
<dbReference type="InterPro" id="IPR017502">
    <property type="entry name" value="Sortase_SrtB_target"/>
</dbReference>
<comment type="subcellular location">
    <subcellularLocation>
        <location evidence="1">Secreted</location>
        <location evidence="1">Cell wall</location>
        <topology evidence="1">Peptidoglycan-anchor</topology>
    </subcellularLocation>
</comment>
<keyword evidence="7" id="KW-0472">Membrane</keyword>
<keyword evidence="2" id="KW-0134">Cell wall</keyword>
<keyword evidence="5" id="KW-0572">Peptidoglycan-anchor</keyword>
<name>A0A1V0UYE2_9BACL</name>
<evidence type="ECO:0000259" key="8">
    <source>
        <dbReference type="PROSITE" id="PS50978"/>
    </source>
</evidence>
<feature type="domain" description="NEAT" evidence="8">
    <location>
        <begin position="233"/>
        <end position="354"/>
    </location>
</feature>
<feature type="compositionally biased region" description="Polar residues" evidence="6">
    <location>
        <begin position="404"/>
        <end position="423"/>
    </location>
</feature>
<evidence type="ECO:0000313" key="9">
    <source>
        <dbReference type="EMBL" id="ARF70196.1"/>
    </source>
</evidence>
<proteinExistence type="predicted"/>
<feature type="compositionally biased region" description="Low complexity" evidence="6">
    <location>
        <begin position="381"/>
        <end position="395"/>
    </location>
</feature>
<evidence type="ECO:0000256" key="7">
    <source>
        <dbReference type="SAM" id="Phobius"/>
    </source>
</evidence>